<sequence>MTSTVMDDDWQFDDEGRGRIRSARRLVWLLAALFLVAFCWAWFARLDEVASGSGRVVPTSREQVIQSLEGGILAKLMVRQDDIVHPGQIVAQLDPTQAGSTVEESAAKYRAALASAARLRAEVTGSAIDFPAELDDYPDLKSAESRLYHDRRSSLASSERLIDESLALISKEVKIGESLIEVGAASNVEVLRLKRQRAELALKKADLRSQYLVEAQQELAKVSEEVEALGPVVRGRSDTLERLTIRSPVRGVVKSIEVSTIGGVIAPNGEIMQIVPLDDQLLIEARISPRDIAFIHPNQRATVKITAYDYSIYGGLNGVVSSISPDTIRDEVNPDIYYYRVFVRTNSVALVNKAGKRFPIVPGMIATVDIHTGSKTVMQYLMKPLNRAREGLRER</sequence>
<dbReference type="PANTHER" id="PTHR30386">
    <property type="entry name" value="MEMBRANE FUSION SUBUNIT OF EMRAB-TOLC MULTIDRUG EFFLUX PUMP"/>
    <property type="match status" value="1"/>
</dbReference>
<evidence type="ECO:0000256" key="1">
    <source>
        <dbReference type="ARBA" id="ARBA00004167"/>
    </source>
</evidence>
<dbReference type="Proteomes" id="UP001198830">
    <property type="component" value="Unassembled WGS sequence"/>
</dbReference>
<evidence type="ECO:0000256" key="6">
    <source>
        <dbReference type="ARBA" id="ARBA00023136"/>
    </source>
</evidence>
<proteinExistence type="inferred from homology"/>
<feature type="transmembrane region" description="Helical" evidence="7">
    <location>
        <begin position="26"/>
        <end position="43"/>
    </location>
</feature>
<dbReference type="RefSeq" id="WP_009823613.1">
    <property type="nucleotide sequence ID" value="NZ_JAJGNP010000013.1"/>
</dbReference>
<dbReference type="Gene3D" id="2.40.30.170">
    <property type="match status" value="1"/>
</dbReference>
<dbReference type="PRINTS" id="PR01490">
    <property type="entry name" value="RTXTOXIND"/>
</dbReference>
<keyword evidence="10" id="KW-1185">Reference proteome</keyword>
<dbReference type="EMBL" id="JAJGNP010000013">
    <property type="protein sequence ID" value="MCC4233940.1"/>
    <property type="molecule type" value="Genomic_DNA"/>
</dbReference>
<evidence type="ECO:0000313" key="10">
    <source>
        <dbReference type="Proteomes" id="UP001198830"/>
    </source>
</evidence>
<protein>
    <submittedName>
        <fullName evidence="9">HlyD family efflux transporter periplasmic adaptor subunit</fullName>
    </submittedName>
</protein>
<evidence type="ECO:0000313" key="9">
    <source>
        <dbReference type="EMBL" id="MCC4233940.1"/>
    </source>
</evidence>
<evidence type="ECO:0000256" key="7">
    <source>
        <dbReference type="SAM" id="Phobius"/>
    </source>
</evidence>
<organism evidence="9 10">
    <name type="scientific">Sphingobium soli</name>
    <dbReference type="NCBI Taxonomy" id="1591116"/>
    <lineage>
        <taxon>Bacteria</taxon>
        <taxon>Pseudomonadati</taxon>
        <taxon>Pseudomonadota</taxon>
        <taxon>Alphaproteobacteria</taxon>
        <taxon>Sphingomonadales</taxon>
        <taxon>Sphingomonadaceae</taxon>
        <taxon>Sphingobium</taxon>
    </lineage>
</organism>
<gene>
    <name evidence="9" type="ORF">LL253_14760</name>
</gene>
<dbReference type="InterPro" id="IPR058982">
    <property type="entry name" value="Beta-barrel_AprE"/>
</dbReference>
<evidence type="ECO:0000256" key="2">
    <source>
        <dbReference type="ARBA" id="ARBA00009477"/>
    </source>
</evidence>
<keyword evidence="5 7" id="KW-1133">Transmembrane helix</keyword>
<dbReference type="InterPro" id="IPR050739">
    <property type="entry name" value="MFP"/>
</dbReference>
<evidence type="ECO:0000256" key="4">
    <source>
        <dbReference type="ARBA" id="ARBA00022692"/>
    </source>
</evidence>
<accession>A0ABS8H5Y7</accession>
<keyword evidence="6 7" id="KW-0472">Membrane</keyword>
<keyword evidence="3" id="KW-0813">Transport</keyword>
<evidence type="ECO:0000259" key="8">
    <source>
        <dbReference type="Pfam" id="PF26002"/>
    </source>
</evidence>
<keyword evidence="4 7" id="KW-0812">Transmembrane</keyword>
<comment type="subcellular location">
    <subcellularLocation>
        <location evidence="1">Membrane</location>
        <topology evidence="1">Single-pass membrane protein</topology>
    </subcellularLocation>
</comment>
<dbReference type="Pfam" id="PF26002">
    <property type="entry name" value="Beta-barrel_AprE"/>
    <property type="match status" value="1"/>
</dbReference>
<comment type="similarity">
    <text evidence="2">Belongs to the membrane fusion protein (MFP) (TC 8.A.1) family.</text>
</comment>
<reference evidence="9 10" key="1">
    <citation type="submission" date="2021-10" db="EMBL/GenBank/DDBJ databases">
        <title>The diversity and Nitrogen Metabolism of Culturable Nitrate-Utilizing Bacteria Within the Oxygen Minimum Zone of the Changjiang (Yangtze River)Estuary.</title>
        <authorList>
            <person name="Zhang D."/>
            <person name="Zheng J."/>
            <person name="Liu S."/>
            <person name="He W."/>
        </authorList>
    </citation>
    <scope>NUCLEOTIDE SEQUENCE [LARGE SCALE GENOMIC DNA]</scope>
    <source>
        <strain evidence="9 10">FXH275-2</strain>
    </source>
</reference>
<comment type="caution">
    <text evidence="9">The sequence shown here is derived from an EMBL/GenBank/DDBJ whole genome shotgun (WGS) entry which is preliminary data.</text>
</comment>
<dbReference type="PROSITE" id="PS00543">
    <property type="entry name" value="HLYD_FAMILY"/>
    <property type="match status" value="1"/>
</dbReference>
<dbReference type="InterPro" id="IPR006144">
    <property type="entry name" value="Secretion_HlyD_CS"/>
</dbReference>
<dbReference type="PANTHER" id="PTHR30386:SF26">
    <property type="entry name" value="TRANSPORT PROTEIN COMB"/>
    <property type="match status" value="1"/>
</dbReference>
<name>A0ABS8H5Y7_9SPHN</name>
<evidence type="ECO:0000256" key="3">
    <source>
        <dbReference type="ARBA" id="ARBA00022448"/>
    </source>
</evidence>
<evidence type="ECO:0000256" key="5">
    <source>
        <dbReference type="ARBA" id="ARBA00022989"/>
    </source>
</evidence>
<feature type="domain" description="AprE-like beta-barrel" evidence="8">
    <location>
        <begin position="281"/>
        <end position="373"/>
    </location>
</feature>